<dbReference type="PANTHER" id="PTHR34203:SF15">
    <property type="entry name" value="SLL1173 PROTEIN"/>
    <property type="match status" value="1"/>
</dbReference>
<accession>A0A0F9JXM4</accession>
<sequence length="423" mass="48370">MPLFSYLESHYKDKLQADFLEELFCENLAHVIEGKVQVVLYGAGSAGRELVECLKIFNIAIVAFSDSNTSLYGSELEGVPILSLDEVMAKFPDAIFVISSNQFRQEIRLSLKDKGIKRIAYIKDKHQLFSYLQLYKWHYDFDFLKVNKDSLEAAYELLSDKQSIDLYKHRLVLLSSYPDYDLYKSYFDLFAGEIKNIEPDIFNVSKYTPNYESYLYFNNDVIELGDNEVLIDAGAFDGDSAIEFIKACDRQGGSASHVFCIEADTKNFEKLRTNTSGNSKISLINKGLWSSITTLQFASSDNTFLTESRIVEDSIEMNYLHNCVDADNKIETVTIDDYFVDKGKCVSFIKMDIEGAEVEAIKGAALTIKKYRPQLAISVYHKKQDIFEIPLLLKSICPEYRFYLRQFSEHLSETVLLAKVESI</sequence>
<evidence type="ECO:0000259" key="1">
    <source>
        <dbReference type="Pfam" id="PF05050"/>
    </source>
</evidence>
<dbReference type="SUPFAM" id="SSF53335">
    <property type="entry name" value="S-adenosyl-L-methionine-dependent methyltransferases"/>
    <property type="match status" value="1"/>
</dbReference>
<dbReference type="InterPro" id="IPR029063">
    <property type="entry name" value="SAM-dependent_MTases_sf"/>
</dbReference>
<comment type="caution">
    <text evidence="2">The sequence shown here is derived from an EMBL/GenBank/DDBJ whole genome shotgun (WGS) entry which is preliminary data.</text>
</comment>
<dbReference type="NCBIfam" id="TIGR01444">
    <property type="entry name" value="fkbM_fam"/>
    <property type="match status" value="1"/>
</dbReference>
<evidence type="ECO:0000313" key="2">
    <source>
        <dbReference type="EMBL" id="KKM74468.1"/>
    </source>
</evidence>
<dbReference type="Gene3D" id="3.40.50.150">
    <property type="entry name" value="Vaccinia Virus protein VP39"/>
    <property type="match status" value="1"/>
</dbReference>
<proteinExistence type="predicted"/>
<dbReference type="Pfam" id="PF05050">
    <property type="entry name" value="Methyltransf_21"/>
    <property type="match status" value="1"/>
</dbReference>
<gene>
    <name evidence="2" type="ORF">LCGC14_1400000</name>
</gene>
<dbReference type="EMBL" id="LAZR01009135">
    <property type="protein sequence ID" value="KKM74468.1"/>
    <property type="molecule type" value="Genomic_DNA"/>
</dbReference>
<organism evidence="2">
    <name type="scientific">marine sediment metagenome</name>
    <dbReference type="NCBI Taxonomy" id="412755"/>
    <lineage>
        <taxon>unclassified sequences</taxon>
        <taxon>metagenomes</taxon>
        <taxon>ecological metagenomes</taxon>
    </lineage>
</organism>
<dbReference type="InterPro" id="IPR006342">
    <property type="entry name" value="FkbM_mtfrase"/>
</dbReference>
<dbReference type="Gene3D" id="3.40.50.720">
    <property type="entry name" value="NAD(P)-binding Rossmann-like Domain"/>
    <property type="match status" value="1"/>
</dbReference>
<protein>
    <recommendedName>
        <fullName evidence="1">Methyltransferase FkbM domain-containing protein</fullName>
    </recommendedName>
</protein>
<dbReference type="AlphaFoldDB" id="A0A0F9JXM4"/>
<dbReference type="InterPro" id="IPR052514">
    <property type="entry name" value="SAM-dependent_MTase"/>
</dbReference>
<feature type="domain" description="Methyltransferase FkbM" evidence="1">
    <location>
        <begin position="232"/>
        <end position="391"/>
    </location>
</feature>
<name>A0A0F9JXM4_9ZZZZ</name>
<reference evidence="2" key="1">
    <citation type="journal article" date="2015" name="Nature">
        <title>Complex archaea that bridge the gap between prokaryotes and eukaryotes.</title>
        <authorList>
            <person name="Spang A."/>
            <person name="Saw J.H."/>
            <person name="Jorgensen S.L."/>
            <person name="Zaremba-Niedzwiedzka K."/>
            <person name="Martijn J."/>
            <person name="Lind A.E."/>
            <person name="van Eijk R."/>
            <person name="Schleper C."/>
            <person name="Guy L."/>
            <person name="Ettema T.J."/>
        </authorList>
    </citation>
    <scope>NUCLEOTIDE SEQUENCE</scope>
</reference>
<dbReference type="PANTHER" id="PTHR34203">
    <property type="entry name" value="METHYLTRANSFERASE, FKBM FAMILY PROTEIN"/>
    <property type="match status" value="1"/>
</dbReference>